<accession>A0A9W8XQ95</accession>
<comment type="caution">
    <text evidence="1">The sequence shown here is derived from an EMBL/GenBank/DDBJ whole genome shotgun (WGS) entry which is preliminary data.</text>
</comment>
<gene>
    <name evidence="1" type="ORF">N0V89_004283</name>
</gene>
<evidence type="ECO:0000313" key="2">
    <source>
        <dbReference type="Proteomes" id="UP001140513"/>
    </source>
</evidence>
<reference evidence="1" key="1">
    <citation type="submission" date="2022-10" db="EMBL/GenBank/DDBJ databases">
        <title>Tapping the CABI collections for fungal endophytes: first genome assemblies for Collariella, Neodidymelliopsis, Ascochyta clinopodiicola, Didymella pomorum, Didymosphaeria variabile, Neocosmospora piperis and Neocucurbitaria cava.</title>
        <authorList>
            <person name="Hill R."/>
        </authorList>
    </citation>
    <scope>NUCLEOTIDE SEQUENCE</scope>
    <source>
        <strain evidence="1">IMI 356815</strain>
    </source>
</reference>
<dbReference type="GeneID" id="80907813"/>
<evidence type="ECO:0008006" key="3">
    <source>
        <dbReference type="Google" id="ProtNLM"/>
    </source>
</evidence>
<dbReference type="EMBL" id="JAPEUX010000003">
    <property type="protein sequence ID" value="KAJ4356252.1"/>
    <property type="molecule type" value="Genomic_DNA"/>
</dbReference>
<sequence>MFYEYDAAMEQAIARSRRYGQEKKVHIYHFAALRTVDVDVLEHRHKRKTGITDAMAPMPLPSAPLEKRERTRLVKNDKGEMALVPVSWLKDESTRNKMGIVENPETFSSLINFSETFENEAQG</sequence>
<dbReference type="AlphaFoldDB" id="A0A9W8XQ95"/>
<dbReference type="SUPFAM" id="SSF52540">
    <property type="entry name" value="P-loop containing nucleoside triphosphate hydrolases"/>
    <property type="match status" value="1"/>
</dbReference>
<dbReference type="Proteomes" id="UP001140513">
    <property type="component" value="Unassembled WGS sequence"/>
</dbReference>
<dbReference type="InterPro" id="IPR027417">
    <property type="entry name" value="P-loop_NTPase"/>
</dbReference>
<organism evidence="1 2">
    <name type="scientific">Didymosphaeria variabile</name>
    <dbReference type="NCBI Taxonomy" id="1932322"/>
    <lineage>
        <taxon>Eukaryota</taxon>
        <taxon>Fungi</taxon>
        <taxon>Dikarya</taxon>
        <taxon>Ascomycota</taxon>
        <taxon>Pezizomycotina</taxon>
        <taxon>Dothideomycetes</taxon>
        <taxon>Pleosporomycetidae</taxon>
        <taxon>Pleosporales</taxon>
        <taxon>Massarineae</taxon>
        <taxon>Didymosphaeriaceae</taxon>
        <taxon>Didymosphaeria</taxon>
    </lineage>
</organism>
<proteinExistence type="predicted"/>
<evidence type="ECO:0000313" key="1">
    <source>
        <dbReference type="EMBL" id="KAJ4356252.1"/>
    </source>
</evidence>
<dbReference type="RefSeq" id="XP_056073378.1">
    <property type="nucleotide sequence ID" value="XM_056213070.1"/>
</dbReference>
<keyword evidence="2" id="KW-1185">Reference proteome</keyword>
<protein>
    <recommendedName>
        <fullName evidence="3">SNF2 N-terminal domain-containing protein</fullName>
    </recommendedName>
</protein>
<name>A0A9W8XQ95_9PLEO</name>
<dbReference type="Gene3D" id="3.40.50.300">
    <property type="entry name" value="P-loop containing nucleotide triphosphate hydrolases"/>
    <property type="match status" value="1"/>
</dbReference>
<dbReference type="OrthoDB" id="423221at2759"/>